<dbReference type="Pfam" id="PF00027">
    <property type="entry name" value="cNMP_binding"/>
    <property type="match status" value="1"/>
</dbReference>
<evidence type="ECO:0000259" key="4">
    <source>
        <dbReference type="PROSITE" id="PS50042"/>
    </source>
</evidence>
<dbReference type="InterPro" id="IPR050397">
    <property type="entry name" value="Env_Response_Regulators"/>
</dbReference>
<dbReference type="InterPro" id="IPR014710">
    <property type="entry name" value="RmlC-like_jellyroll"/>
</dbReference>
<name>A0A644SW39_9ZZZZ</name>
<dbReference type="GO" id="GO:0003700">
    <property type="term" value="F:DNA-binding transcription factor activity"/>
    <property type="evidence" value="ECO:0007669"/>
    <property type="project" value="InterPro"/>
</dbReference>
<feature type="domain" description="HTH crp-type" evidence="5">
    <location>
        <begin position="154"/>
        <end position="227"/>
    </location>
</feature>
<organism evidence="6">
    <name type="scientific">bioreactor metagenome</name>
    <dbReference type="NCBI Taxonomy" id="1076179"/>
    <lineage>
        <taxon>unclassified sequences</taxon>
        <taxon>metagenomes</taxon>
        <taxon>ecological metagenomes</taxon>
    </lineage>
</organism>
<keyword evidence="1" id="KW-0805">Transcription regulation</keyword>
<dbReference type="CDD" id="cd00092">
    <property type="entry name" value="HTH_CRP"/>
    <property type="match status" value="1"/>
</dbReference>
<keyword evidence="3" id="KW-0804">Transcription</keyword>
<evidence type="ECO:0000259" key="5">
    <source>
        <dbReference type="PROSITE" id="PS51063"/>
    </source>
</evidence>
<dbReference type="GO" id="GO:0005829">
    <property type="term" value="C:cytosol"/>
    <property type="evidence" value="ECO:0007669"/>
    <property type="project" value="TreeGrafter"/>
</dbReference>
<evidence type="ECO:0000313" key="6">
    <source>
        <dbReference type="EMBL" id="MPL58477.1"/>
    </source>
</evidence>
<dbReference type="Gene3D" id="2.60.120.10">
    <property type="entry name" value="Jelly Rolls"/>
    <property type="match status" value="1"/>
</dbReference>
<sequence length="234" mass="25866">MGEGMDEKNVGFGYLKNIPVFAALPDELLKSIHAKTIDRLYRKGTVIFFEGDPGAGFHYVKTGKVKIVKMTDDGREHIIKILGAGDLFAEVLLFNNRPYPATAVAVEDSAIGVIKNIDLEKLVLSSNLLALELIKALSQRLLYTQQKIKNLALNDVTARTAEVLLRLGREQGQKNGGRIDIMLDLSRQDLASLVGTTRETVTRTLAALKRDGLIDFTGQKIMLIKPDQLLRLIP</sequence>
<protein>
    <submittedName>
        <fullName evidence="6">CRP-like cAMP-activated global transcriptional regulator</fullName>
    </submittedName>
</protein>
<dbReference type="Pfam" id="PF13545">
    <property type="entry name" value="HTH_Crp_2"/>
    <property type="match status" value="1"/>
</dbReference>
<dbReference type="GO" id="GO:0003677">
    <property type="term" value="F:DNA binding"/>
    <property type="evidence" value="ECO:0007669"/>
    <property type="project" value="UniProtKB-KW"/>
</dbReference>
<evidence type="ECO:0000256" key="2">
    <source>
        <dbReference type="ARBA" id="ARBA00023125"/>
    </source>
</evidence>
<dbReference type="InterPro" id="IPR018335">
    <property type="entry name" value="Tscrpt_reg_HTH_Crp-type_CS"/>
</dbReference>
<dbReference type="PROSITE" id="PS00042">
    <property type="entry name" value="HTH_CRP_1"/>
    <property type="match status" value="1"/>
</dbReference>
<keyword evidence="2" id="KW-0238">DNA-binding</keyword>
<dbReference type="PANTHER" id="PTHR24567:SF26">
    <property type="entry name" value="REGULATORY PROTEIN YEIL"/>
    <property type="match status" value="1"/>
</dbReference>
<dbReference type="PRINTS" id="PR00034">
    <property type="entry name" value="HTHCRP"/>
</dbReference>
<evidence type="ECO:0000256" key="3">
    <source>
        <dbReference type="ARBA" id="ARBA00023163"/>
    </source>
</evidence>
<dbReference type="InterPro" id="IPR012318">
    <property type="entry name" value="HTH_CRP"/>
</dbReference>
<dbReference type="AlphaFoldDB" id="A0A644SW39"/>
<dbReference type="PANTHER" id="PTHR24567">
    <property type="entry name" value="CRP FAMILY TRANSCRIPTIONAL REGULATORY PROTEIN"/>
    <property type="match status" value="1"/>
</dbReference>
<comment type="caution">
    <text evidence="6">The sequence shown here is derived from an EMBL/GenBank/DDBJ whole genome shotgun (WGS) entry which is preliminary data.</text>
</comment>
<dbReference type="SMART" id="SM00419">
    <property type="entry name" value="HTH_CRP"/>
    <property type="match status" value="1"/>
</dbReference>
<evidence type="ECO:0000256" key="1">
    <source>
        <dbReference type="ARBA" id="ARBA00023015"/>
    </source>
</evidence>
<dbReference type="InterPro" id="IPR018490">
    <property type="entry name" value="cNMP-bd_dom_sf"/>
</dbReference>
<gene>
    <name evidence="6" type="primary">glxR_1</name>
    <name evidence="6" type="ORF">SDC9_04010</name>
</gene>
<dbReference type="CDD" id="cd00038">
    <property type="entry name" value="CAP_ED"/>
    <property type="match status" value="1"/>
</dbReference>
<dbReference type="InterPro" id="IPR036388">
    <property type="entry name" value="WH-like_DNA-bd_sf"/>
</dbReference>
<dbReference type="PROSITE" id="PS51063">
    <property type="entry name" value="HTH_CRP_2"/>
    <property type="match status" value="1"/>
</dbReference>
<dbReference type="InterPro" id="IPR036390">
    <property type="entry name" value="WH_DNA-bd_sf"/>
</dbReference>
<dbReference type="InterPro" id="IPR000595">
    <property type="entry name" value="cNMP-bd_dom"/>
</dbReference>
<feature type="domain" description="Cyclic nucleotide-binding" evidence="4">
    <location>
        <begin position="20"/>
        <end position="140"/>
    </location>
</feature>
<dbReference type="PROSITE" id="PS50042">
    <property type="entry name" value="CNMP_BINDING_3"/>
    <property type="match status" value="1"/>
</dbReference>
<dbReference type="EMBL" id="VSSQ01000007">
    <property type="protein sequence ID" value="MPL58477.1"/>
    <property type="molecule type" value="Genomic_DNA"/>
</dbReference>
<accession>A0A644SW39</accession>
<dbReference type="SUPFAM" id="SSF46785">
    <property type="entry name" value="Winged helix' DNA-binding domain"/>
    <property type="match status" value="1"/>
</dbReference>
<dbReference type="Gene3D" id="1.10.10.10">
    <property type="entry name" value="Winged helix-like DNA-binding domain superfamily/Winged helix DNA-binding domain"/>
    <property type="match status" value="1"/>
</dbReference>
<dbReference type="SMART" id="SM00100">
    <property type="entry name" value="cNMP"/>
    <property type="match status" value="1"/>
</dbReference>
<proteinExistence type="predicted"/>
<reference evidence="6" key="1">
    <citation type="submission" date="2019-08" db="EMBL/GenBank/DDBJ databases">
        <authorList>
            <person name="Kucharzyk K."/>
            <person name="Murdoch R.W."/>
            <person name="Higgins S."/>
            <person name="Loffler F."/>
        </authorList>
    </citation>
    <scope>NUCLEOTIDE SEQUENCE</scope>
</reference>
<dbReference type="SUPFAM" id="SSF51206">
    <property type="entry name" value="cAMP-binding domain-like"/>
    <property type="match status" value="1"/>
</dbReference>